<keyword evidence="2" id="KW-1185">Reference proteome</keyword>
<comment type="caution">
    <text evidence="1">The sequence shown here is derived from an EMBL/GenBank/DDBJ whole genome shotgun (WGS) entry which is preliminary data.</text>
</comment>
<proteinExistence type="predicted"/>
<name>A0ABN7WF40_GIGMA</name>
<gene>
    <name evidence="1" type="ORF">GMARGA_LOCUS30247</name>
</gene>
<reference evidence="1 2" key="1">
    <citation type="submission" date="2021-06" db="EMBL/GenBank/DDBJ databases">
        <authorList>
            <person name="Kallberg Y."/>
            <person name="Tangrot J."/>
            <person name="Rosling A."/>
        </authorList>
    </citation>
    <scope>NUCLEOTIDE SEQUENCE [LARGE SCALE GENOMIC DNA]</scope>
    <source>
        <strain evidence="1 2">120-4 pot B 10/14</strain>
    </source>
</reference>
<evidence type="ECO:0000313" key="1">
    <source>
        <dbReference type="EMBL" id="CAG8830227.1"/>
    </source>
</evidence>
<evidence type="ECO:0000313" key="2">
    <source>
        <dbReference type="Proteomes" id="UP000789901"/>
    </source>
</evidence>
<sequence>MDDVGNMIKDKFMRINKTEGSKKMKTLENYQVLKLGWHNINGIK</sequence>
<protein>
    <submittedName>
        <fullName evidence="1">37357_t:CDS:1</fullName>
    </submittedName>
</protein>
<dbReference type="Proteomes" id="UP000789901">
    <property type="component" value="Unassembled WGS sequence"/>
</dbReference>
<organism evidence="1 2">
    <name type="scientific">Gigaspora margarita</name>
    <dbReference type="NCBI Taxonomy" id="4874"/>
    <lineage>
        <taxon>Eukaryota</taxon>
        <taxon>Fungi</taxon>
        <taxon>Fungi incertae sedis</taxon>
        <taxon>Mucoromycota</taxon>
        <taxon>Glomeromycotina</taxon>
        <taxon>Glomeromycetes</taxon>
        <taxon>Diversisporales</taxon>
        <taxon>Gigasporaceae</taxon>
        <taxon>Gigaspora</taxon>
    </lineage>
</organism>
<dbReference type="EMBL" id="CAJVQB010042240">
    <property type="protein sequence ID" value="CAG8830227.1"/>
    <property type="molecule type" value="Genomic_DNA"/>
</dbReference>
<feature type="non-terminal residue" evidence="1">
    <location>
        <position position="44"/>
    </location>
</feature>
<accession>A0ABN7WF40</accession>